<dbReference type="CDD" id="cd07987">
    <property type="entry name" value="LPLAT_MGAT-like"/>
    <property type="match status" value="1"/>
</dbReference>
<proteinExistence type="inferred from homology"/>
<feature type="transmembrane region" description="Helical" evidence="11">
    <location>
        <begin position="60"/>
        <end position="80"/>
    </location>
</feature>
<comment type="caution">
    <text evidence="12">The sequence shown here is derived from an EMBL/GenBank/DDBJ whole genome shotgun (WGS) entry which is preliminary data.</text>
</comment>
<accession>A0A8J4EV39</accession>
<dbReference type="GO" id="GO:0004144">
    <property type="term" value="F:diacylglycerol O-acyltransferase activity"/>
    <property type="evidence" value="ECO:0007669"/>
    <property type="project" value="TreeGrafter"/>
</dbReference>
<evidence type="ECO:0000256" key="5">
    <source>
        <dbReference type="ARBA" id="ARBA00022692"/>
    </source>
</evidence>
<keyword evidence="5 11" id="KW-0812">Transmembrane</keyword>
<keyword evidence="4 11" id="KW-0808">Transferase</keyword>
<keyword evidence="7 11" id="KW-1133">Transmembrane helix</keyword>
<keyword evidence="6 11" id="KW-0256">Endoplasmic reticulum</keyword>
<evidence type="ECO:0000256" key="9">
    <source>
        <dbReference type="ARBA" id="ARBA00023136"/>
    </source>
</evidence>
<gene>
    <name evidence="12" type="ORF">Vafri_4677</name>
</gene>
<evidence type="ECO:0000256" key="10">
    <source>
        <dbReference type="ARBA" id="ARBA00023315"/>
    </source>
</evidence>
<feature type="transmembrane region" description="Helical" evidence="11">
    <location>
        <begin position="30"/>
        <end position="54"/>
    </location>
</feature>
<sequence length="338" mass="37456">MWLRMVLELPSCDLVPAGFPIASYSFPDPLCLFTHSSIYTAGLLLPGVISAFVLLGPTSAVPWVAGALFAILTFTPLPLCTGRFSERFIQFSCRRAAAYFPLSVVCEDAGAFLSDHGYVFGFCPHSALPVALPAAFATNSQLLPKALRGRTHGLASSVCFQVPIVRQLYWWLGVRPATRSVMQQLLAQRRVAVLVPGGVKEVLKMEHGIEVAYLSTRKGFVRIAVQCGAPIVPVWAFGQTRAYSWVRPGPPLVPSWLVARISRMFGAVPIYMFGAYGTSMPHRERIMVVIGRPIPVQQMDDPPEEVVSELLRKFMDDLQVLYDKHKDQYGRGEELRIF</sequence>
<dbReference type="EC" id="2.3.1.-" evidence="11"/>
<reference evidence="12" key="1">
    <citation type="journal article" date="2021" name="Proc. Natl. Acad. Sci. U.S.A.">
        <title>Three genomes in the algal genus Volvox reveal the fate of a haploid sex-determining region after a transition to homothallism.</title>
        <authorList>
            <person name="Yamamoto K."/>
            <person name="Hamaji T."/>
            <person name="Kawai-Toyooka H."/>
            <person name="Matsuzaki R."/>
            <person name="Takahashi F."/>
            <person name="Nishimura Y."/>
            <person name="Kawachi M."/>
            <person name="Noguchi H."/>
            <person name="Minakuchi Y."/>
            <person name="Umen J.G."/>
            <person name="Toyoda A."/>
            <person name="Nozaki H."/>
        </authorList>
    </citation>
    <scope>NUCLEOTIDE SEQUENCE</scope>
    <source>
        <strain evidence="12">NIES-3780</strain>
    </source>
</reference>
<dbReference type="Proteomes" id="UP000747399">
    <property type="component" value="Unassembled WGS sequence"/>
</dbReference>
<evidence type="ECO:0000313" key="12">
    <source>
        <dbReference type="EMBL" id="GIL47951.1"/>
    </source>
</evidence>
<evidence type="ECO:0000256" key="6">
    <source>
        <dbReference type="ARBA" id="ARBA00022824"/>
    </source>
</evidence>
<comment type="subcellular location">
    <subcellularLocation>
        <location evidence="1 11">Endoplasmic reticulum membrane</location>
        <topology evidence="1 11">Multi-pass membrane protein</topology>
    </subcellularLocation>
</comment>
<evidence type="ECO:0000256" key="4">
    <source>
        <dbReference type="ARBA" id="ARBA00022679"/>
    </source>
</evidence>
<dbReference type="InterPro" id="IPR007130">
    <property type="entry name" value="DAGAT"/>
</dbReference>
<comment type="similarity">
    <text evidence="2 11">Belongs to the diacylglycerol acyltransferase family.</text>
</comment>
<dbReference type="PANTHER" id="PTHR12317">
    <property type="entry name" value="DIACYLGLYCEROL O-ACYLTRANSFERASE"/>
    <property type="match status" value="1"/>
</dbReference>
<dbReference type="GO" id="GO:0005789">
    <property type="term" value="C:endoplasmic reticulum membrane"/>
    <property type="evidence" value="ECO:0007669"/>
    <property type="project" value="UniProtKB-SubCell"/>
</dbReference>
<dbReference type="AlphaFoldDB" id="A0A8J4EV39"/>
<evidence type="ECO:0000256" key="7">
    <source>
        <dbReference type="ARBA" id="ARBA00022989"/>
    </source>
</evidence>
<keyword evidence="13" id="KW-1185">Reference proteome</keyword>
<evidence type="ECO:0000256" key="1">
    <source>
        <dbReference type="ARBA" id="ARBA00004477"/>
    </source>
</evidence>
<evidence type="ECO:0000313" key="13">
    <source>
        <dbReference type="Proteomes" id="UP000747399"/>
    </source>
</evidence>
<organism evidence="12 13">
    <name type="scientific">Volvox africanus</name>
    <dbReference type="NCBI Taxonomy" id="51714"/>
    <lineage>
        <taxon>Eukaryota</taxon>
        <taxon>Viridiplantae</taxon>
        <taxon>Chlorophyta</taxon>
        <taxon>core chlorophytes</taxon>
        <taxon>Chlorophyceae</taxon>
        <taxon>CS clade</taxon>
        <taxon>Chlamydomonadales</taxon>
        <taxon>Volvocaceae</taxon>
        <taxon>Volvox</taxon>
    </lineage>
</organism>
<evidence type="ECO:0000256" key="3">
    <source>
        <dbReference type="ARBA" id="ARBA00022516"/>
    </source>
</evidence>
<evidence type="ECO:0000256" key="8">
    <source>
        <dbReference type="ARBA" id="ARBA00023098"/>
    </source>
</evidence>
<dbReference type="PANTHER" id="PTHR12317:SF63">
    <property type="entry name" value="DIACYLGLYCEROL O-ACYLTRANSFERASE 2"/>
    <property type="match status" value="1"/>
</dbReference>
<keyword evidence="9 11" id="KW-0472">Membrane</keyword>
<evidence type="ECO:0000256" key="11">
    <source>
        <dbReference type="RuleBase" id="RU367023"/>
    </source>
</evidence>
<keyword evidence="3" id="KW-0444">Lipid biosynthesis</keyword>
<dbReference type="GO" id="GO:0019432">
    <property type="term" value="P:triglyceride biosynthetic process"/>
    <property type="evidence" value="ECO:0007669"/>
    <property type="project" value="TreeGrafter"/>
</dbReference>
<name>A0A8J4EV39_9CHLO</name>
<evidence type="ECO:0000256" key="2">
    <source>
        <dbReference type="ARBA" id="ARBA00005420"/>
    </source>
</evidence>
<dbReference type="Pfam" id="PF03982">
    <property type="entry name" value="DAGAT"/>
    <property type="match status" value="1"/>
</dbReference>
<dbReference type="EMBL" id="BNCO01000005">
    <property type="protein sequence ID" value="GIL47951.1"/>
    <property type="molecule type" value="Genomic_DNA"/>
</dbReference>
<keyword evidence="8" id="KW-0443">Lipid metabolism</keyword>
<protein>
    <recommendedName>
        <fullName evidence="11">Acyltransferase</fullName>
        <ecNumber evidence="11">2.3.1.-</ecNumber>
    </recommendedName>
</protein>
<keyword evidence="10" id="KW-0012">Acyltransferase</keyword>
<dbReference type="SUPFAM" id="SSF69593">
    <property type="entry name" value="Glycerol-3-phosphate (1)-acyltransferase"/>
    <property type="match status" value="1"/>
</dbReference>